<keyword evidence="1" id="KW-0732">Signal</keyword>
<evidence type="ECO:0000313" key="4">
    <source>
        <dbReference type="WBParaSite" id="NBR_0000613101-mRNA-1"/>
    </source>
</evidence>
<gene>
    <name evidence="2" type="ORF">NBR_LOCUS6132</name>
</gene>
<evidence type="ECO:0000256" key="1">
    <source>
        <dbReference type="SAM" id="SignalP"/>
    </source>
</evidence>
<dbReference type="Proteomes" id="UP000271162">
    <property type="component" value="Unassembled WGS sequence"/>
</dbReference>
<protein>
    <submittedName>
        <fullName evidence="4">Kazal-like domain-containing protein</fullName>
    </submittedName>
</protein>
<keyword evidence="3" id="KW-1185">Reference proteome</keyword>
<accession>A0A0N4XTZ8</accession>
<reference evidence="2 3" key="2">
    <citation type="submission" date="2018-11" db="EMBL/GenBank/DDBJ databases">
        <authorList>
            <consortium name="Pathogen Informatics"/>
        </authorList>
    </citation>
    <scope>NUCLEOTIDE SEQUENCE [LARGE SCALE GENOMIC DNA]</scope>
</reference>
<organism evidence="4">
    <name type="scientific">Nippostrongylus brasiliensis</name>
    <name type="common">Rat hookworm</name>
    <dbReference type="NCBI Taxonomy" id="27835"/>
    <lineage>
        <taxon>Eukaryota</taxon>
        <taxon>Metazoa</taxon>
        <taxon>Ecdysozoa</taxon>
        <taxon>Nematoda</taxon>
        <taxon>Chromadorea</taxon>
        <taxon>Rhabditida</taxon>
        <taxon>Rhabditina</taxon>
        <taxon>Rhabditomorpha</taxon>
        <taxon>Strongyloidea</taxon>
        <taxon>Heligmosomidae</taxon>
        <taxon>Nippostrongylus</taxon>
    </lineage>
</organism>
<feature type="chain" id="PRO_5043124820" evidence="1">
    <location>
        <begin position="17"/>
        <end position="499"/>
    </location>
</feature>
<dbReference type="WBParaSite" id="NBR_0000613101-mRNA-1">
    <property type="protein sequence ID" value="NBR_0000613101-mRNA-1"/>
    <property type="gene ID" value="NBR_0000613101"/>
</dbReference>
<evidence type="ECO:0000313" key="2">
    <source>
        <dbReference type="EMBL" id="VDL69721.1"/>
    </source>
</evidence>
<sequence length="499" mass="54970">MKLFIIPWLLLETTKAQNSNPNSQFVDNSFYQFLQRQNEINNAILLSNAMLANSLGAVPGEQQIRLPSAIPFPATGLHANLPPNPPLFQNFPQTIPPVPTAGLHRLDIYDVLSSGIKGGPVVGAALIPIPDSPGEVVVDKIEEEVVSTTTVKAIEITPTTKPREDVYNLLKTLNLTEEETNELVSHVEKVVREEVVKKLVESRLHSQQTSTPPVDGYVKKPVKSYTSTGVIVEATTAAESAETTADQITIPLRRTKPEKELLLYLPRKKPKAEIKHHPQRIDDRSDEVPTDFVEAEILTSQMHLPVKDDEKSDDESPAAVDELYFTNGRVEVVTTPVTTTSTTTTTTPYPRRPAAHIRVGMGVNGTAERTTSRPRVILGDDVDLLGIPIITGAPLDIEAEASQLVAYRTRNLQRPPPPPLLPPPIPVPPQTPRAKNIVHPKTPFERLAVDYKERLTGAGDMDKILKTLYSNAYIALVDAKEARNVRIPLSMRRAEIELG</sequence>
<reference evidence="4" key="1">
    <citation type="submission" date="2017-02" db="UniProtKB">
        <authorList>
            <consortium name="WormBaseParasite"/>
        </authorList>
    </citation>
    <scope>IDENTIFICATION</scope>
</reference>
<name>A0A0N4XTZ8_NIPBR</name>
<evidence type="ECO:0000313" key="3">
    <source>
        <dbReference type="Proteomes" id="UP000271162"/>
    </source>
</evidence>
<dbReference type="EMBL" id="UYSL01019778">
    <property type="protein sequence ID" value="VDL69721.1"/>
    <property type="molecule type" value="Genomic_DNA"/>
</dbReference>
<feature type="signal peptide" evidence="1">
    <location>
        <begin position="1"/>
        <end position="16"/>
    </location>
</feature>
<dbReference type="OMA" id="NYHERTD"/>
<dbReference type="AlphaFoldDB" id="A0A0N4XTZ8"/>
<proteinExistence type="predicted"/>